<sequence length="56" mass="5882">MTRTGTTAPGGEGTAPGETARPGHATHRTAPRRAAPHPVSQSPRRPHARPAKEVRP</sequence>
<accession>A0A1G7NQW1</accession>
<keyword evidence="3" id="KW-1185">Reference proteome</keyword>
<protein>
    <submittedName>
        <fullName evidence="2">Uncharacterized protein</fullName>
    </submittedName>
</protein>
<gene>
    <name evidence="2" type="ORF">SAMN05216553_103164</name>
</gene>
<dbReference type="EMBL" id="FNCC01000003">
    <property type="protein sequence ID" value="SDF76468.1"/>
    <property type="molecule type" value="Genomic_DNA"/>
</dbReference>
<evidence type="ECO:0000256" key="1">
    <source>
        <dbReference type="SAM" id="MobiDB-lite"/>
    </source>
</evidence>
<organism evidence="2 3">
    <name type="scientific">Lentzea fradiae</name>
    <dbReference type="NCBI Taxonomy" id="200378"/>
    <lineage>
        <taxon>Bacteria</taxon>
        <taxon>Bacillati</taxon>
        <taxon>Actinomycetota</taxon>
        <taxon>Actinomycetes</taxon>
        <taxon>Pseudonocardiales</taxon>
        <taxon>Pseudonocardiaceae</taxon>
        <taxon>Lentzea</taxon>
    </lineage>
</organism>
<feature type="compositionally biased region" description="Basic residues" evidence="1">
    <location>
        <begin position="24"/>
        <end position="35"/>
    </location>
</feature>
<reference evidence="3" key="1">
    <citation type="submission" date="2016-10" db="EMBL/GenBank/DDBJ databases">
        <authorList>
            <person name="Varghese N."/>
            <person name="Submissions S."/>
        </authorList>
    </citation>
    <scope>NUCLEOTIDE SEQUENCE [LARGE SCALE GENOMIC DNA]</scope>
    <source>
        <strain evidence="3">CGMCC 4.3506</strain>
    </source>
</reference>
<evidence type="ECO:0000313" key="2">
    <source>
        <dbReference type="EMBL" id="SDF76468.1"/>
    </source>
</evidence>
<dbReference type="AlphaFoldDB" id="A0A1G7NQW1"/>
<proteinExistence type="predicted"/>
<feature type="region of interest" description="Disordered" evidence="1">
    <location>
        <begin position="1"/>
        <end position="56"/>
    </location>
</feature>
<evidence type="ECO:0000313" key="3">
    <source>
        <dbReference type="Proteomes" id="UP000199623"/>
    </source>
</evidence>
<dbReference type="STRING" id="200378.SAMN05216553_103164"/>
<dbReference type="Proteomes" id="UP000199623">
    <property type="component" value="Unassembled WGS sequence"/>
</dbReference>
<name>A0A1G7NQW1_9PSEU</name>